<gene>
    <name evidence="2" type="ORF">F0562_009265</name>
</gene>
<evidence type="ECO:0000256" key="1">
    <source>
        <dbReference type="ARBA" id="ARBA00009861"/>
    </source>
</evidence>
<dbReference type="InterPro" id="IPR050317">
    <property type="entry name" value="Plant_Fungal_Acyltransferase"/>
</dbReference>
<evidence type="ECO:0000313" key="2">
    <source>
        <dbReference type="EMBL" id="KAA8522842.1"/>
    </source>
</evidence>
<dbReference type="Pfam" id="PF02458">
    <property type="entry name" value="Transferase"/>
    <property type="match status" value="1"/>
</dbReference>
<dbReference type="AlphaFoldDB" id="A0A5J4ZZF7"/>
<dbReference type="OrthoDB" id="1918817at2759"/>
<evidence type="ECO:0000313" key="3">
    <source>
        <dbReference type="Proteomes" id="UP000325577"/>
    </source>
</evidence>
<sequence>MGAQLYEAETDAKLDDFGDFCPTPELRALIPSVDYTSPIHELPLFLVQLTKLSCGAISLGLAISHVITDDRTILQAGDPPTLPRFDHAEFSPPPLLIGQSDNNEERKKETTVAMLHLSKTRVEKLKNMANAGRASEIQAYSRYEAITGRTYLALCMQGT</sequence>
<proteinExistence type="inferred from homology"/>
<name>A0A5J4ZZF7_9ASTE</name>
<reference evidence="2 3" key="1">
    <citation type="submission" date="2019-09" db="EMBL/GenBank/DDBJ databases">
        <title>A chromosome-level genome assembly of the Chinese tupelo Nyssa sinensis.</title>
        <authorList>
            <person name="Yang X."/>
            <person name="Kang M."/>
            <person name="Yang Y."/>
            <person name="Xiong H."/>
            <person name="Wang M."/>
            <person name="Zhang Z."/>
            <person name="Wang Z."/>
            <person name="Wu H."/>
            <person name="Ma T."/>
            <person name="Liu J."/>
            <person name="Xi Z."/>
        </authorList>
    </citation>
    <scope>NUCLEOTIDE SEQUENCE [LARGE SCALE GENOMIC DNA]</scope>
    <source>
        <strain evidence="2">J267</strain>
        <tissue evidence="2">Leaf</tissue>
    </source>
</reference>
<organism evidence="2 3">
    <name type="scientific">Nyssa sinensis</name>
    <dbReference type="NCBI Taxonomy" id="561372"/>
    <lineage>
        <taxon>Eukaryota</taxon>
        <taxon>Viridiplantae</taxon>
        <taxon>Streptophyta</taxon>
        <taxon>Embryophyta</taxon>
        <taxon>Tracheophyta</taxon>
        <taxon>Spermatophyta</taxon>
        <taxon>Magnoliopsida</taxon>
        <taxon>eudicotyledons</taxon>
        <taxon>Gunneridae</taxon>
        <taxon>Pentapetalae</taxon>
        <taxon>asterids</taxon>
        <taxon>Cornales</taxon>
        <taxon>Nyssaceae</taxon>
        <taxon>Nyssa</taxon>
    </lineage>
</organism>
<dbReference type="PANTHER" id="PTHR31642:SF324">
    <property type="entry name" value="SPERMIDINE HYDROXYCINNAMOYL TRANSFERASE"/>
    <property type="match status" value="1"/>
</dbReference>
<protein>
    <submittedName>
        <fullName evidence="2">Uncharacterized protein</fullName>
    </submittedName>
</protein>
<dbReference type="EMBL" id="CM018047">
    <property type="protein sequence ID" value="KAA8522842.1"/>
    <property type="molecule type" value="Genomic_DNA"/>
</dbReference>
<comment type="similarity">
    <text evidence="1">Belongs to the plant acyltransferase family.</text>
</comment>
<dbReference type="InterPro" id="IPR023213">
    <property type="entry name" value="CAT-like_dom_sf"/>
</dbReference>
<dbReference type="PANTHER" id="PTHR31642">
    <property type="entry name" value="TRICHOTHECENE 3-O-ACETYLTRANSFERASE"/>
    <property type="match status" value="1"/>
</dbReference>
<dbReference type="GO" id="GO:0016747">
    <property type="term" value="F:acyltransferase activity, transferring groups other than amino-acyl groups"/>
    <property type="evidence" value="ECO:0007669"/>
    <property type="project" value="TreeGrafter"/>
</dbReference>
<dbReference type="Gene3D" id="3.30.559.10">
    <property type="entry name" value="Chloramphenicol acetyltransferase-like domain"/>
    <property type="match status" value="1"/>
</dbReference>
<dbReference type="Proteomes" id="UP000325577">
    <property type="component" value="Linkage Group LG4"/>
</dbReference>
<accession>A0A5J4ZZF7</accession>
<keyword evidence="3" id="KW-1185">Reference proteome</keyword>